<proteinExistence type="predicted"/>
<feature type="region of interest" description="Disordered" evidence="1">
    <location>
        <begin position="1"/>
        <end position="41"/>
    </location>
</feature>
<comment type="caution">
    <text evidence="3">The sequence shown here is derived from an EMBL/GenBank/DDBJ whole genome shotgun (WGS) entry which is preliminary data.</text>
</comment>
<evidence type="ECO:0000256" key="1">
    <source>
        <dbReference type="SAM" id="MobiDB-lite"/>
    </source>
</evidence>
<sequence>MLTSTGQLGWPPAEPFRGRGGANYQIESGQSPPSPSPESPFSFSFSRQYRCLDGSVLAVVRGGDLDLALMTGFFTLSVSPSLVNLQSDIFLRTHLTDDCVEHQVQFLGILSHDPLQNPGMLFIVGDILILFFNLNITFVFGWKQMAVYWITISSMNSKVDFSLLVLSCDFFIFRLFNWNKVKIRCCDGSSFSSHPDYEYKVILKKLKSLCTSLRSLCKTMK</sequence>
<dbReference type="AlphaFoldDB" id="A0A5A7Q422"/>
<keyword evidence="2" id="KW-1133">Transmembrane helix</keyword>
<reference evidence="4" key="1">
    <citation type="journal article" date="2019" name="Curr. Biol.">
        <title>Genome Sequence of Striga asiatica Provides Insight into the Evolution of Plant Parasitism.</title>
        <authorList>
            <person name="Yoshida S."/>
            <person name="Kim S."/>
            <person name="Wafula E.K."/>
            <person name="Tanskanen J."/>
            <person name="Kim Y.M."/>
            <person name="Honaas L."/>
            <person name="Yang Z."/>
            <person name="Spallek T."/>
            <person name="Conn C.E."/>
            <person name="Ichihashi Y."/>
            <person name="Cheong K."/>
            <person name="Cui S."/>
            <person name="Der J.P."/>
            <person name="Gundlach H."/>
            <person name="Jiao Y."/>
            <person name="Hori C."/>
            <person name="Ishida J.K."/>
            <person name="Kasahara H."/>
            <person name="Kiba T."/>
            <person name="Kim M.S."/>
            <person name="Koo N."/>
            <person name="Laohavisit A."/>
            <person name="Lee Y.H."/>
            <person name="Lumba S."/>
            <person name="McCourt P."/>
            <person name="Mortimer J.C."/>
            <person name="Mutuku J.M."/>
            <person name="Nomura T."/>
            <person name="Sasaki-Sekimoto Y."/>
            <person name="Seto Y."/>
            <person name="Wang Y."/>
            <person name="Wakatake T."/>
            <person name="Sakakibara H."/>
            <person name="Demura T."/>
            <person name="Yamaguchi S."/>
            <person name="Yoneyama K."/>
            <person name="Manabe R.I."/>
            <person name="Nelson D.C."/>
            <person name="Schulman A.H."/>
            <person name="Timko M.P."/>
            <person name="dePamphilis C.W."/>
            <person name="Choi D."/>
            <person name="Shirasu K."/>
        </authorList>
    </citation>
    <scope>NUCLEOTIDE SEQUENCE [LARGE SCALE GENOMIC DNA]</scope>
    <source>
        <strain evidence="4">cv. UVA1</strain>
    </source>
</reference>
<gene>
    <name evidence="3" type="ORF">STAS_16529</name>
</gene>
<keyword evidence="2" id="KW-0472">Membrane</keyword>
<evidence type="ECO:0000313" key="4">
    <source>
        <dbReference type="Proteomes" id="UP000325081"/>
    </source>
</evidence>
<feature type="transmembrane region" description="Helical" evidence="2">
    <location>
        <begin position="120"/>
        <end position="141"/>
    </location>
</feature>
<keyword evidence="4" id="KW-1185">Reference proteome</keyword>
<name>A0A5A7Q422_STRAF</name>
<protein>
    <submittedName>
        <fullName evidence="3">Pectinacetylesterase family protein</fullName>
    </submittedName>
</protein>
<keyword evidence="2" id="KW-0812">Transmembrane</keyword>
<dbReference type="EMBL" id="BKCP01005772">
    <property type="protein sequence ID" value="GER39889.1"/>
    <property type="molecule type" value="Genomic_DNA"/>
</dbReference>
<evidence type="ECO:0000256" key="2">
    <source>
        <dbReference type="SAM" id="Phobius"/>
    </source>
</evidence>
<evidence type="ECO:0000313" key="3">
    <source>
        <dbReference type="EMBL" id="GER39889.1"/>
    </source>
</evidence>
<dbReference type="Proteomes" id="UP000325081">
    <property type="component" value="Unassembled WGS sequence"/>
</dbReference>
<accession>A0A5A7Q422</accession>
<organism evidence="3 4">
    <name type="scientific">Striga asiatica</name>
    <name type="common">Asiatic witchweed</name>
    <name type="synonym">Buchnera asiatica</name>
    <dbReference type="NCBI Taxonomy" id="4170"/>
    <lineage>
        <taxon>Eukaryota</taxon>
        <taxon>Viridiplantae</taxon>
        <taxon>Streptophyta</taxon>
        <taxon>Embryophyta</taxon>
        <taxon>Tracheophyta</taxon>
        <taxon>Spermatophyta</taxon>
        <taxon>Magnoliopsida</taxon>
        <taxon>eudicotyledons</taxon>
        <taxon>Gunneridae</taxon>
        <taxon>Pentapetalae</taxon>
        <taxon>asterids</taxon>
        <taxon>lamiids</taxon>
        <taxon>Lamiales</taxon>
        <taxon>Orobanchaceae</taxon>
        <taxon>Buchnereae</taxon>
        <taxon>Striga</taxon>
    </lineage>
</organism>